<comment type="caution">
    <text evidence="2">The sequence shown here is derived from an EMBL/GenBank/DDBJ whole genome shotgun (WGS) entry which is preliminary data.</text>
</comment>
<feature type="transmembrane region" description="Helical" evidence="1">
    <location>
        <begin position="190"/>
        <end position="214"/>
    </location>
</feature>
<feature type="transmembrane region" description="Helical" evidence="1">
    <location>
        <begin position="119"/>
        <end position="139"/>
    </location>
</feature>
<evidence type="ECO:0000313" key="2">
    <source>
        <dbReference type="EMBL" id="GAF84563.1"/>
    </source>
</evidence>
<feature type="transmembrane region" description="Helical" evidence="1">
    <location>
        <begin position="75"/>
        <end position="99"/>
    </location>
</feature>
<gene>
    <name evidence="2" type="ORF">S01H1_09583</name>
</gene>
<keyword evidence="1" id="KW-0812">Transmembrane</keyword>
<dbReference type="EMBL" id="BARS01004898">
    <property type="protein sequence ID" value="GAF84563.1"/>
    <property type="molecule type" value="Genomic_DNA"/>
</dbReference>
<sequence>MSQGKTTEQLQQMLLSMDPGQAEAFLSNIKGFVITFVLGLIVILVGGLLLYSLSRKLIWDYLLEKKFNKKTYWRWNLLNLALIIPLLIYFFAFGLVRLILGYLVSLFKSQVVSAVFYDLVNLFFLFILVIFVFLVYYFFTEKYKVWESIGSAFNLIKTKWKDIQPMFLLIVGTAVVLSVVLWPIGKLFAYQQGVLIGINIVVSLLFIAWMRIYVLRSIKG</sequence>
<accession>X0STS3</accession>
<feature type="transmembrane region" description="Helical" evidence="1">
    <location>
        <begin position="166"/>
        <end position="184"/>
    </location>
</feature>
<reference evidence="2" key="1">
    <citation type="journal article" date="2014" name="Front. Microbiol.">
        <title>High frequency of phylogenetically diverse reductive dehalogenase-homologous genes in deep subseafloor sedimentary metagenomes.</title>
        <authorList>
            <person name="Kawai M."/>
            <person name="Futagami T."/>
            <person name="Toyoda A."/>
            <person name="Takaki Y."/>
            <person name="Nishi S."/>
            <person name="Hori S."/>
            <person name="Arai W."/>
            <person name="Tsubouchi T."/>
            <person name="Morono Y."/>
            <person name="Uchiyama I."/>
            <person name="Ito T."/>
            <person name="Fujiyama A."/>
            <person name="Inagaki F."/>
            <person name="Takami H."/>
        </authorList>
    </citation>
    <scope>NUCLEOTIDE SEQUENCE</scope>
    <source>
        <strain evidence="2">Expedition CK06-06</strain>
    </source>
</reference>
<organism evidence="2">
    <name type="scientific">marine sediment metagenome</name>
    <dbReference type="NCBI Taxonomy" id="412755"/>
    <lineage>
        <taxon>unclassified sequences</taxon>
        <taxon>metagenomes</taxon>
        <taxon>ecological metagenomes</taxon>
    </lineage>
</organism>
<evidence type="ECO:0008006" key="3">
    <source>
        <dbReference type="Google" id="ProtNLM"/>
    </source>
</evidence>
<keyword evidence="1" id="KW-0472">Membrane</keyword>
<name>X0STS3_9ZZZZ</name>
<keyword evidence="1" id="KW-1133">Transmembrane helix</keyword>
<protein>
    <recommendedName>
        <fullName evidence="3">Glycerophosphoryl diester phosphodiesterase membrane domain-containing protein</fullName>
    </recommendedName>
</protein>
<evidence type="ECO:0000256" key="1">
    <source>
        <dbReference type="SAM" id="Phobius"/>
    </source>
</evidence>
<dbReference type="AlphaFoldDB" id="X0STS3"/>
<proteinExistence type="predicted"/>
<feature type="transmembrane region" description="Helical" evidence="1">
    <location>
        <begin position="32"/>
        <end position="54"/>
    </location>
</feature>